<dbReference type="Pfam" id="PF06701">
    <property type="entry name" value="MIB_HERC2"/>
    <property type="match status" value="1"/>
</dbReference>
<name>A0A9K3GL06_9EUKA</name>
<evidence type="ECO:0000259" key="1">
    <source>
        <dbReference type="Pfam" id="PF06701"/>
    </source>
</evidence>
<feature type="domain" description="MIB/HERC2" evidence="1">
    <location>
        <begin position="44"/>
        <end position="98"/>
    </location>
</feature>
<accession>A0A9K3GL06</accession>
<dbReference type="AlphaFoldDB" id="A0A9K3GL06"/>
<gene>
    <name evidence="2" type="ORF">KIPB_009723</name>
</gene>
<dbReference type="Proteomes" id="UP000265618">
    <property type="component" value="Unassembled WGS sequence"/>
</dbReference>
<protein>
    <recommendedName>
        <fullName evidence="1">MIB/HERC2 domain-containing protein</fullName>
    </recommendedName>
</protein>
<dbReference type="GO" id="GO:0016567">
    <property type="term" value="P:protein ubiquitination"/>
    <property type="evidence" value="ECO:0007669"/>
    <property type="project" value="InterPro"/>
</dbReference>
<reference evidence="2 3" key="1">
    <citation type="journal article" date="2018" name="PLoS ONE">
        <title>The draft genome of Kipferlia bialata reveals reductive genome evolution in fornicate parasites.</title>
        <authorList>
            <person name="Tanifuji G."/>
            <person name="Takabayashi S."/>
            <person name="Kume K."/>
            <person name="Takagi M."/>
            <person name="Nakayama T."/>
            <person name="Kamikawa R."/>
            <person name="Inagaki Y."/>
            <person name="Hashimoto T."/>
        </authorList>
    </citation>
    <scope>NUCLEOTIDE SEQUENCE [LARGE SCALE GENOMIC DNA]</scope>
    <source>
        <strain evidence="2">NY0173</strain>
    </source>
</reference>
<evidence type="ECO:0000313" key="3">
    <source>
        <dbReference type="Proteomes" id="UP000265618"/>
    </source>
</evidence>
<evidence type="ECO:0000313" key="2">
    <source>
        <dbReference type="EMBL" id="GIQ87644.1"/>
    </source>
</evidence>
<dbReference type="InterPro" id="IPR037252">
    <property type="entry name" value="Mib_Herc2_sf"/>
</dbReference>
<dbReference type="Gene3D" id="2.30.30.40">
    <property type="entry name" value="SH3 Domains"/>
    <property type="match status" value="1"/>
</dbReference>
<sequence length="119" mass="13463">MSWSPSVEDRDKLGVQRWIELATQPTHTNENGEGVLVGPDLRIGAKVRRGRDWDKAFQPDDQDGGFGSEGELIGVSTFEPTFVMVKWDSNGQTHTYRAKPDCMQLEYVQPSAEWEAQHK</sequence>
<keyword evidence="3" id="KW-1185">Reference proteome</keyword>
<dbReference type="SUPFAM" id="SSF159034">
    <property type="entry name" value="Mib/herc2 domain-like"/>
    <property type="match status" value="1"/>
</dbReference>
<dbReference type="GO" id="GO:0004842">
    <property type="term" value="F:ubiquitin-protein transferase activity"/>
    <property type="evidence" value="ECO:0007669"/>
    <property type="project" value="InterPro"/>
</dbReference>
<comment type="caution">
    <text evidence="2">The sequence shown here is derived from an EMBL/GenBank/DDBJ whole genome shotgun (WGS) entry which is preliminary data.</text>
</comment>
<dbReference type="EMBL" id="BDIP01003388">
    <property type="protein sequence ID" value="GIQ87644.1"/>
    <property type="molecule type" value="Genomic_DNA"/>
</dbReference>
<proteinExistence type="predicted"/>
<organism evidence="2 3">
    <name type="scientific">Kipferlia bialata</name>
    <dbReference type="NCBI Taxonomy" id="797122"/>
    <lineage>
        <taxon>Eukaryota</taxon>
        <taxon>Metamonada</taxon>
        <taxon>Carpediemonas-like organisms</taxon>
        <taxon>Kipferlia</taxon>
    </lineage>
</organism>
<dbReference type="InterPro" id="IPR010606">
    <property type="entry name" value="Mib_Herc2"/>
</dbReference>
<dbReference type="GO" id="GO:0046872">
    <property type="term" value="F:metal ion binding"/>
    <property type="evidence" value="ECO:0007669"/>
    <property type="project" value="InterPro"/>
</dbReference>